<evidence type="ECO:0000259" key="2">
    <source>
        <dbReference type="Pfam" id="PF04909"/>
    </source>
</evidence>
<dbReference type="InterPro" id="IPR032466">
    <property type="entry name" value="Metal_Hydrolase"/>
</dbReference>
<dbReference type="InterPro" id="IPR052350">
    <property type="entry name" value="Metallo-dep_Lactonases"/>
</dbReference>
<dbReference type="EMBL" id="CAEZTL010000006">
    <property type="protein sequence ID" value="CAB4561562.1"/>
    <property type="molecule type" value="Genomic_DNA"/>
</dbReference>
<evidence type="ECO:0000313" key="3">
    <source>
        <dbReference type="EMBL" id="CAB4561562.1"/>
    </source>
</evidence>
<dbReference type="PANTHER" id="PTHR43569:SF2">
    <property type="entry name" value="AMIDOHYDROLASE-RELATED DOMAIN-CONTAINING PROTEIN"/>
    <property type="match status" value="1"/>
</dbReference>
<organism evidence="3">
    <name type="scientific">freshwater metagenome</name>
    <dbReference type="NCBI Taxonomy" id="449393"/>
    <lineage>
        <taxon>unclassified sequences</taxon>
        <taxon>metagenomes</taxon>
        <taxon>ecological metagenomes</taxon>
    </lineage>
</organism>
<name>A0A6J6DCD1_9ZZZZ</name>
<reference evidence="3" key="1">
    <citation type="submission" date="2020-05" db="EMBL/GenBank/DDBJ databases">
        <authorList>
            <person name="Chiriac C."/>
            <person name="Salcher M."/>
            <person name="Ghai R."/>
            <person name="Kavagutti S V."/>
        </authorList>
    </citation>
    <scope>NUCLEOTIDE SEQUENCE</scope>
</reference>
<accession>A0A6J6DCD1</accession>
<protein>
    <submittedName>
        <fullName evidence="3">Unannotated protein</fullName>
    </submittedName>
</protein>
<dbReference type="InterPro" id="IPR006680">
    <property type="entry name" value="Amidohydro-rel"/>
</dbReference>
<feature type="domain" description="Amidohydrolase-related" evidence="2">
    <location>
        <begin position="7"/>
        <end position="287"/>
    </location>
</feature>
<dbReference type="PANTHER" id="PTHR43569">
    <property type="entry name" value="AMIDOHYDROLASE"/>
    <property type="match status" value="1"/>
</dbReference>
<dbReference type="AlphaFoldDB" id="A0A6J6DCD1"/>
<dbReference type="GO" id="GO:0016787">
    <property type="term" value="F:hydrolase activity"/>
    <property type="evidence" value="ECO:0007669"/>
    <property type="project" value="InterPro"/>
</dbReference>
<comment type="similarity">
    <text evidence="1">Belongs to the metallo-dependent hydrolases superfamily.</text>
</comment>
<dbReference type="Pfam" id="PF04909">
    <property type="entry name" value="Amidohydro_2"/>
    <property type="match status" value="1"/>
</dbReference>
<sequence length="287" mass="32554">MSKEELIDSHQHLWVMSEREYSWIEPSYGPLFDDFTPERLAPEIPASGVTSSILVQAADSYEDTFYMLDVAAHSDFVRAVVAWVPFDRPKEARAAIDIFAKNPLVKGFRNLSHDYSNPKYENDDAWIIRPEVLETISYIEAAGLTLDYVSVKPEQTKNVVTLAKKFPNLKIIVDHFAKPPIAAKELEPWASSMKEIAAFPNVYTKLSGLNTASNLENWTVADWQPYVDLMVETFGVERIMMGGDWPVIVLGNTYVEVWKAQLEVIDKLSSDQKAWLKSKTAKSVYNL</sequence>
<dbReference type="Gene3D" id="3.20.20.140">
    <property type="entry name" value="Metal-dependent hydrolases"/>
    <property type="match status" value="1"/>
</dbReference>
<proteinExistence type="inferred from homology"/>
<gene>
    <name evidence="3" type="ORF">UFOPK1683_00136</name>
</gene>
<dbReference type="SUPFAM" id="SSF51556">
    <property type="entry name" value="Metallo-dependent hydrolases"/>
    <property type="match status" value="1"/>
</dbReference>
<evidence type="ECO:0000256" key="1">
    <source>
        <dbReference type="ARBA" id="ARBA00038310"/>
    </source>
</evidence>